<accession>A0A2V1E7J4</accession>
<name>A0A2V1E7J4_9PLEO</name>
<feature type="compositionally biased region" description="Polar residues" evidence="1">
    <location>
        <begin position="63"/>
        <end position="75"/>
    </location>
</feature>
<reference evidence="2 3" key="1">
    <citation type="journal article" date="2018" name="Sci. Rep.">
        <title>Comparative genomics provides insights into the lifestyle and reveals functional heterogeneity of dark septate endophytic fungi.</title>
        <authorList>
            <person name="Knapp D.G."/>
            <person name="Nemeth J.B."/>
            <person name="Barry K."/>
            <person name="Hainaut M."/>
            <person name="Henrissat B."/>
            <person name="Johnson J."/>
            <person name="Kuo A."/>
            <person name="Lim J.H.P."/>
            <person name="Lipzen A."/>
            <person name="Nolan M."/>
            <person name="Ohm R.A."/>
            <person name="Tamas L."/>
            <person name="Grigoriev I.V."/>
            <person name="Spatafora J.W."/>
            <person name="Nagy L.G."/>
            <person name="Kovacs G.M."/>
        </authorList>
    </citation>
    <scope>NUCLEOTIDE SEQUENCE [LARGE SCALE GENOMIC DNA]</scope>
    <source>
        <strain evidence="2 3">DSE2036</strain>
    </source>
</reference>
<evidence type="ECO:0000256" key="1">
    <source>
        <dbReference type="SAM" id="MobiDB-lite"/>
    </source>
</evidence>
<sequence length="991" mass="110652">MSSSAHLCVRNVLTQAFRLPSSRLNAPCVTALPDFLVPALARNPRRRPFSSTKRRRADVEAQPTPQNAHQQNHTLLSKPRPRPISSKIPFPTRNSRGETEAWIAAIDPFLPPRLRRALSDDPDISSSVTSLDLAVVLNAAQTESLDILSYIGLVEERWTALAWIAKKLTEDGKAATVASDQLEPFIHHQWTEFNRISLDELTDTPIVIDRSSPSVRSGSTLDSLTSTPDTIVPRHRFINNAVGQLWRSMGELVLMAAERSEDETDTIMACVLEIIAHLHHKGLVPDSVYSQKRNEDGSALRQPPTLHLLSTQILTALSDAAWRAHEASVKAATKNAKAAYFLGHEIPGSRYKLKVTGLGPELWLELILWSCVHGGWLPDAAAILERTMSSERKPSWGLISWRELLHAQKEESEKTIGWGQFSLKQDNTAQPEDRARTRMTISSEVVTAVVDGLVNSMRLGIGARGNTPESIVKQLKNLKRFLDANSLSLGSTTWDAILPRLLESGGIVPDNRPEMLLDMLDLASAFGKEVNSINASPEEDSVVSEPPYFFEPTTMPLNLFHQALRSFIARGDLLGAMETLKITQRFTDINKERSLEQFFEALKNVSIHKDELFTHTLLPIEFPAFHSRIPPNLLAKLLDLATESKMYDVGRSLLFSDDLDGPLIHSGFYNNWAIGASIIRFGTMAGENDLVLKIVKAGGTGTVATATYRMPHELLTALFCSQIRLHRWKSIEGMQEYVLANPGYQVPPEILATFGAELLRCASTAGEEGPSGNNVVCHAFTDFLFKWEHLILSDRQNELYCILAILSCVSTEWKEYCGQFLAFPARQRIRLRTNDFNRILGGIVNSYGSLKSKEIVEKWCYTSPIVFEPYRAPGGLPQLPSIRESKSQEYNRQPDDIEVASPSGVSIILTGRIRPNRQTIRTIIQKVREEEDERRKQGGKVDPTDLEQTRETLRWSVQLLYYLGADYREAVRELGELAELAEGEAPLAPTS</sequence>
<feature type="compositionally biased region" description="Basic residues" evidence="1">
    <location>
        <begin position="46"/>
        <end position="56"/>
    </location>
</feature>
<keyword evidence="3" id="KW-1185">Reference proteome</keyword>
<dbReference type="AlphaFoldDB" id="A0A2V1E7J4"/>
<evidence type="ECO:0000313" key="3">
    <source>
        <dbReference type="Proteomes" id="UP000244855"/>
    </source>
</evidence>
<proteinExistence type="predicted"/>
<dbReference type="Proteomes" id="UP000244855">
    <property type="component" value="Unassembled WGS sequence"/>
</dbReference>
<dbReference type="STRING" id="97972.A0A2V1E7J4"/>
<dbReference type="OrthoDB" id="5341924at2759"/>
<evidence type="ECO:0000313" key="2">
    <source>
        <dbReference type="EMBL" id="PVI06112.1"/>
    </source>
</evidence>
<protein>
    <submittedName>
        <fullName evidence="2">Uncharacterized protein</fullName>
    </submittedName>
</protein>
<organism evidence="2 3">
    <name type="scientific">Periconia macrospinosa</name>
    <dbReference type="NCBI Taxonomy" id="97972"/>
    <lineage>
        <taxon>Eukaryota</taxon>
        <taxon>Fungi</taxon>
        <taxon>Dikarya</taxon>
        <taxon>Ascomycota</taxon>
        <taxon>Pezizomycotina</taxon>
        <taxon>Dothideomycetes</taxon>
        <taxon>Pleosporomycetidae</taxon>
        <taxon>Pleosporales</taxon>
        <taxon>Massarineae</taxon>
        <taxon>Periconiaceae</taxon>
        <taxon>Periconia</taxon>
    </lineage>
</organism>
<dbReference type="EMBL" id="KZ805310">
    <property type="protein sequence ID" value="PVI06112.1"/>
    <property type="molecule type" value="Genomic_DNA"/>
</dbReference>
<gene>
    <name evidence="2" type="ORF">DM02DRAFT_34660</name>
</gene>
<feature type="region of interest" description="Disordered" evidence="1">
    <location>
        <begin position="46"/>
        <end position="92"/>
    </location>
</feature>